<reference evidence="1 2" key="1">
    <citation type="submission" date="2018-08" db="EMBL/GenBank/DDBJ databases">
        <title>Genomic Encyclopedia of Type Strains, Phase IV (KMG-IV): sequencing the most valuable type-strain genomes for metagenomic binning, comparative biology and taxonomic classification.</title>
        <authorList>
            <person name="Goeker M."/>
        </authorList>
    </citation>
    <scope>NUCLEOTIDE SEQUENCE [LARGE SCALE GENOMIC DNA]</scope>
    <source>
        <strain evidence="1 2">DSM 17274</strain>
    </source>
</reference>
<evidence type="ECO:0000313" key="2">
    <source>
        <dbReference type="Proteomes" id="UP000257076"/>
    </source>
</evidence>
<dbReference type="RefSeq" id="WP_245954104.1">
    <property type="nucleotide sequence ID" value="NZ_CBCSHX010000001.1"/>
</dbReference>
<gene>
    <name evidence="1" type="ORF">DFR63_0313</name>
</gene>
<evidence type="ECO:0000313" key="1">
    <source>
        <dbReference type="EMBL" id="REG25287.1"/>
    </source>
</evidence>
<name>A0A3E0AZZ8_9STAP</name>
<dbReference type="EMBL" id="QUMW01000009">
    <property type="protein sequence ID" value="REG25287.1"/>
    <property type="molecule type" value="Genomic_DNA"/>
</dbReference>
<protein>
    <submittedName>
        <fullName evidence="1">Uncharacterized protein</fullName>
    </submittedName>
</protein>
<proteinExistence type="predicted"/>
<dbReference type="AlphaFoldDB" id="A0A3E0AZZ8"/>
<dbReference type="Proteomes" id="UP000257076">
    <property type="component" value="Unassembled WGS sequence"/>
</dbReference>
<organism evidence="1 2">
    <name type="scientific">Jeotgalicoccus halotolerans</name>
    <dbReference type="NCBI Taxonomy" id="157227"/>
    <lineage>
        <taxon>Bacteria</taxon>
        <taxon>Bacillati</taxon>
        <taxon>Bacillota</taxon>
        <taxon>Bacilli</taxon>
        <taxon>Bacillales</taxon>
        <taxon>Staphylococcaceae</taxon>
        <taxon>Jeotgalicoccus</taxon>
    </lineage>
</organism>
<dbReference type="Gene3D" id="1.10.10.60">
    <property type="entry name" value="Homeodomain-like"/>
    <property type="match status" value="1"/>
</dbReference>
<dbReference type="InterPro" id="IPR013324">
    <property type="entry name" value="RNA_pol_sigma_r3/r4-like"/>
</dbReference>
<dbReference type="SUPFAM" id="SSF88659">
    <property type="entry name" value="Sigma3 and sigma4 domains of RNA polymerase sigma factors"/>
    <property type="match status" value="1"/>
</dbReference>
<keyword evidence="2" id="KW-1185">Reference proteome</keyword>
<comment type="caution">
    <text evidence="1">The sequence shown here is derived from an EMBL/GenBank/DDBJ whole genome shotgun (WGS) entry which is preliminary data.</text>
</comment>
<sequence>MNYATNEVYSADKVMELINSYPYYIKRITALRKEYQDEVGGGNIGQYGIEATLPKPQGGNTDPVFNEMKRLMKMDQELTRLENKTRYIQNRWNRITDERLATILNLRLSGYIYKEIAERVGLSEPRVNQLMKEICKEFSY</sequence>
<accession>A0A3E0AZZ8</accession>